<dbReference type="eggNOG" id="arCOG02247">
    <property type="taxonomic scope" value="Archaea"/>
</dbReference>
<gene>
    <name evidence="8" type="ordered locus">Pcal_1526</name>
</gene>
<keyword evidence="4" id="KW-0479">Metal-binding</keyword>
<dbReference type="InterPro" id="IPR003722">
    <property type="entry name" value="Cbl_synth_CobH/CbiC"/>
</dbReference>
<keyword evidence="3" id="KW-0169">Cobalamin biosynthesis</keyword>
<dbReference type="Proteomes" id="UP000001431">
    <property type="component" value="Chromosome"/>
</dbReference>
<sequence>MEVIVVNHGSRRSAFNELMERWAAEASKRLGVRAVVGYNEYAEPNWRQLIREAEGDVIIALAFLGEGNHVAKDILRELGVDFEQWATSPTYGKRVYVTRPLGDSPLVLSAFLSRIVRAIEAGEGARQSPDVVWDPEEVEESSMRYVAERLGLDLSNWRDRLIARAVYASGNLELAKNVWISPDLLKAAEEAVRAEVPAVADVRMVAAGLKYRRVYVAVDAPAQAIGVTRAAQGVRHWLRELKHGILAVGNAPTALKAGLDAWRSGEAELAFAVASPVGFTNAERVKEELVESGIPAAVVRGTYGGSGIAVALFNELVKLAHGR</sequence>
<dbReference type="OrthoDB" id="24491at2157"/>
<comment type="similarity">
    <text evidence="2">Belongs to the CobH/CbiC family.</text>
</comment>
<dbReference type="Gene3D" id="3.40.50.10230">
    <property type="entry name" value="Cobalamin biosynthesis CobH/CbiC, precorrin-8X methylmutase"/>
    <property type="match status" value="1"/>
</dbReference>
<dbReference type="GO" id="GO:0016829">
    <property type="term" value="F:lyase activity"/>
    <property type="evidence" value="ECO:0007669"/>
    <property type="project" value="UniProtKB-KW"/>
</dbReference>
<dbReference type="Pfam" id="PF01903">
    <property type="entry name" value="CbiX"/>
    <property type="match status" value="1"/>
</dbReference>
<name>A3MWC8_PYRCJ</name>
<evidence type="ECO:0000256" key="5">
    <source>
        <dbReference type="ARBA" id="ARBA00023235"/>
    </source>
</evidence>
<protein>
    <submittedName>
        <fullName evidence="8">Precorrin-8X methylmutase</fullName>
        <ecNumber evidence="8">5.4.1.2</ecNumber>
    </submittedName>
</protein>
<dbReference type="Pfam" id="PF02570">
    <property type="entry name" value="CbiC"/>
    <property type="match status" value="1"/>
</dbReference>
<dbReference type="GO" id="GO:0016993">
    <property type="term" value="F:precorrin-8X methylmutase activity"/>
    <property type="evidence" value="ECO:0007669"/>
    <property type="project" value="InterPro"/>
</dbReference>
<feature type="domain" description="Cobalamin biosynthesis precorrin-8X methylmutase CobH/CbiC" evidence="7">
    <location>
        <begin position="137"/>
        <end position="318"/>
    </location>
</feature>
<evidence type="ECO:0000256" key="6">
    <source>
        <dbReference type="ARBA" id="ARBA00023239"/>
    </source>
</evidence>
<dbReference type="InterPro" id="IPR036588">
    <property type="entry name" value="CobH/CbiC_sf"/>
</dbReference>
<dbReference type="SUPFAM" id="SSF63965">
    <property type="entry name" value="Precorrin-8X methylmutase CbiC/CobH"/>
    <property type="match status" value="1"/>
</dbReference>
<comment type="pathway">
    <text evidence="1">Cofactor biosynthesis; adenosylcobalamin biosynthesis.</text>
</comment>
<dbReference type="PANTHER" id="PTHR43588:SF1">
    <property type="entry name" value="COBALT-PRECORRIN-8 METHYLMUTASE"/>
    <property type="match status" value="1"/>
</dbReference>
<dbReference type="GO" id="GO:0046872">
    <property type="term" value="F:metal ion binding"/>
    <property type="evidence" value="ECO:0007669"/>
    <property type="project" value="UniProtKB-KW"/>
</dbReference>
<evidence type="ECO:0000259" key="7">
    <source>
        <dbReference type="Pfam" id="PF02570"/>
    </source>
</evidence>
<dbReference type="NCBIfam" id="NF004449">
    <property type="entry name" value="PRK05782.1"/>
    <property type="match status" value="1"/>
</dbReference>
<dbReference type="GO" id="GO:0009236">
    <property type="term" value="P:cobalamin biosynthetic process"/>
    <property type="evidence" value="ECO:0007669"/>
    <property type="project" value="UniProtKB-UniPathway"/>
</dbReference>
<proteinExistence type="inferred from homology"/>
<dbReference type="Gene3D" id="3.40.50.1400">
    <property type="match status" value="1"/>
</dbReference>
<dbReference type="EC" id="5.4.1.2" evidence="8"/>
<dbReference type="EMBL" id="CP000561">
    <property type="protein sequence ID" value="ABO08945.1"/>
    <property type="molecule type" value="Genomic_DNA"/>
</dbReference>
<dbReference type="RefSeq" id="WP_011850203.1">
    <property type="nucleotide sequence ID" value="NC_009073.1"/>
</dbReference>
<evidence type="ECO:0000313" key="9">
    <source>
        <dbReference type="Proteomes" id="UP000001431"/>
    </source>
</evidence>
<dbReference type="PANTHER" id="PTHR43588">
    <property type="entry name" value="COBALT-PRECORRIN-8 METHYLMUTASE"/>
    <property type="match status" value="1"/>
</dbReference>
<keyword evidence="6" id="KW-0456">Lyase</keyword>
<accession>A3MWC8</accession>
<evidence type="ECO:0000256" key="1">
    <source>
        <dbReference type="ARBA" id="ARBA00004953"/>
    </source>
</evidence>
<dbReference type="InterPro" id="IPR002762">
    <property type="entry name" value="CbiX-like"/>
</dbReference>
<keyword evidence="9" id="KW-1185">Reference proteome</keyword>
<dbReference type="UniPathway" id="UPA00148"/>
<keyword evidence="5 8" id="KW-0413">Isomerase</keyword>
<dbReference type="SUPFAM" id="SSF53800">
    <property type="entry name" value="Chelatase"/>
    <property type="match status" value="1"/>
</dbReference>
<dbReference type="KEGG" id="pcl:Pcal_1526"/>
<dbReference type="AlphaFoldDB" id="A3MWC8"/>
<dbReference type="GeneID" id="4909290"/>
<evidence type="ECO:0000256" key="4">
    <source>
        <dbReference type="ARBA" id="ARBA00022723"/>
    </source>
</evidence>
<dbReference type="HOGENOM" id="CLU_827999_0_0_2"/>
<evidence type="ECO:0000256" key="3">
    <source>
        <dbReference type="ARBA" id="ARBA00022573"/>
    </source>
</evidence>
<dbReference type="STRING" id="410359.Pcal_1526"/>
<evidence type="ECO:0000256" key="2">
    <source>
        <dbReference type="ARBA" id="ARBA00009774"/>
    </source>
</evidence>
<evidence type="ECO:0000313" key="8">
    <source>
        <dbReference type="EMBL" id="ABO08945.1"/>
    </source>
</evidence>
<reference evidence="8" key="1">
    <citation type="submission" date="2007-02" db="EMBL/GenBank/DDBJ databases">
        <title>Complete sequence of Pyrobaculum calidifontis JCM 11548.</title>
        <authorList>
            <consortium name="US DOE Joint Genome Institute"/>
            <person name="Copeland A."/>
            <person name="Lucas S."/>
            <person name="Lapidus A."/>
            <person name="Barry K."/>
            <person name="Glavina del Rio T."/>
            <person name="Dalin E."/>
            <person name="Tice H."/>
            <person name="Pitluck S."/>
            <person name="Chain P."/>
            <person name="Malfatti S."/>
            <person name="Shin M."/>
            <person name="Vergez L."/>
            <person name="Schmutz J."/>
            <person name="Larimer F."/>
            <person name="Land M."/>
            <person name="Hauser L."/>
            <person name="Kyrpides N."/>
            <person name="Mikhailova N."/>
            <person name="Cozen A.E."/>
            <person name="Fitz-Gibbon S.T."/>
            <person name="House C.H."/>
            <person name="Saltikov C."/>
            <person name="Lowe T.M."/>
            <person name="Richardson P."/>
        </authorList>
    </citation>
    <scope>NUCLEOTIDE SEQUENCE [LARGE SCALE GENOMIC DNA]</scope>
    <source>
        <strain evidence="8">JCM 11548</strain>
    </source>
</reference>
<organism evidence="8 9">
    <name type="scientific">Pyrobaculum calidifontis (strain DSM 21063 / JCM 11548 / VA1)</name>
    <dbReference type="NCBI Taxonomy" id="410359"/>
    <lineage>
        <taxon>Archaea</taxon>
        <taxon>Thermoproteota</taxon>
        <taxon>Thermoprotei</taxon>
        <taxon>Thermoproteales</taxon>
        <taxon>Thermoproteaceae</taxon>
        <taxon>Pyrobaculum</taxon>
    </lineage>
</organism>